<evidence type="ECO:0000313" key="3">
    <source>
        <dbReference type="Proteomes" id="UP000824071"/>
    </source>
</evidence>
<gene>
    <name evidence="2" type="ORF">IAC53_08065</name>
</gene>
<keyword evidence="1" id="KW-0472">Membrane</keyword>
<protein>
    <submittedName>
        <fullName evidence="2">Uncharacterized protein</fullName>
    </submittedName>
</protein>
<proteinExistence type="predicted"/>
<name>A0A9D1IGE7_9FIRM</name>
<feature type="transmembrane region" description="Helical" evidence="1">
    <location>
        <begin position="189"/>
        <end position="207"/>
    </location>
</feature>
<dbReference type="Proteomes" id="UP000824071">
    <property type="component" value="Unassembled WGS sequence"/>
</dbReference>
<sequence length="228" mass="24642">MAKKPKTDGHAVLYRIVLAVLAVCVPVSAYFCNFFYTLTKSTAFQLLAQLQGDSTDSGLTEDFWSIRALLRDVLPSVQSLLGEGELGVSLPASVAALKAPAVVFVVCLVLAAALAVVLFFFACFSKKKTIPICISVVGVLTMLAMYIAFRQISAPFLDGSINLADFLPSSVISVLLGGMFSVEAFRLTTGYYLMLFLFIAMALWAGANKLIELGDRPPKEKKPKKQAE</sequence>
<organism evidence="2 3">
    <name type="scientific">Candidatus Fimenecus excrementigallinarum</name>
    <dbReference type="NCBI Taxonomy" id="2840816"/>
    <lineage>
        <taxon>Bacteria</taxon>
        <taxon>Bacillati</taxon>
        <taxon>Bacillota</taxon>
        <taxon>Clostridia</taxon>
        <taxon>Candidatus Fimenecus</taxon>
    </lineage>
</organism>
<reference evidence="2" key="1">
    <citation type="submission" date="2020-10" db="EMBL/GenBank/DDBJ databases">
        <authorList>
            <person name="Gilroy R."/>
        </authorList>
    </citation>
    <scope>NUCLEOTIDE SEQUENCE</scope>
    <source>
        <strain evidence="2">ChiGjej1B1-19959</strain>
    </source>
</reference>
<accession>A0A9D1IGE7</accession>
<evidence type="ECO:0000313" key="2">
    <source>
        <dbReference type="EMBL" id="HIU36543.1"/>
    </source>
</evidence>
<dbReference type="EMBL" id="DVMW01000044">
    <property type="protein sequence ID" value="HIU36543.1"/>
    <property type="molecule type" value="Genomic_DNA"/>
</dbReference>
<comment type="caution">
    <text evidence="2">The sequence shown here is derived from an EMBL/GenBank/DDBJ whole genome shotgun (WGS) entry which is preliminary data.</text>
</comment>
<dbReference type="AlphaFoldDB" id="A0A9D1IGE7"/>
<feature type="transmembrane region" description="Helical" evidence="1">
    <location>
        <begin position="129"/>
        <end position="149"/>
    </location>
</feature>
<feature type="transmembrane region" description="Helical" evidence="1">
    <location>
        <begin position="12"/>
        <end position="36"/>
    </location>
</feature>
<feature type="transmembrane region" description="Helical" evidence="1">
    <location>
        <begin position="101"/>
        <end position="122"/>
    </location>
</feature>
<evidence type="ECO:0000256" key="1">
    <source>
        <dbReference type="SAM" id="Phobius"/>
    </source>
</evidence>
<keyword evidence="1" id="KW-0812">Transmembrane</keyword>
<keyword evidence="1" id="KW-1133">Transmembrane helix</keyword>
<reference evidence="2" key="2">
    <citation type="journal article" date="2021" name="PeerJ">
        <title>Extensive microbial diversity within the chicken gut microbiome revealed by metagenomics and culture.</title>
        <authorList>
            <person name="Gilroy R."/>
            <person name="Ravi A."/>
            <person name="Getino M."/>
            <person name="Pursley I."/>
            <person name="Horton D.L."/>
            <person name="Alikhan N.F."/>
            <person name="Baker D."/>
            <person name="Gharbi K."/>
            <person name="Hall N."/>
            <person name="Watson M."/>
            <person name="Adriaenssens E.M."/>
            <person name="Foster-Nyarko E."/>
            <person name="Jarju S."/>
            <person name="Secka A."/>
            <person name="Antonio M."/>
            <person name="Oren A."/>
            <person name="Chaudhuri R.R."/>
            <person name="La Ragione R."/>
            <person name="Hildebrand F."/>
            <person name="Pallen M.J."/>
        </authorList>
    </citation>
    <scope>NUCLEOTIDE SEQUENCE</scope>
    <source>
        <strain evidence="2">ChiGjej1B1-19959</strain>
    </source>
</reference>